<gene>
    <name evidence="3" type="ORF">CKO45_05715</name>
</gene>
<name>A0ABS1CU48_9PROT</name>
<sequence length="454" mass="48914">MPSDVAIAPPGPQGGRQSAAPGGAAGAPPPLRRTIVPDVPPAHLRVTPQAAFGLLMAVVMAVTLSTAIIPGWSRMVELFGKDTMRVILAMLIALMMTAVPVCLCLVQGIARGRHLEVLDSLLGTPLGRTEAYRYAYRHMVAVQPTNIGFDYVLPMLAFAVVVMFGSVAVNCAFLVDFYFEGANPMLGALTAANEQAAAHAYQRGTFVAGAYSFLGAYVYVMYRLLQRLNTDDITPIIFYRYAAHFVIAYIVATTLRHGAEAVGLDSANWLVPLSFVVGLSPDLFVSVLSSRVFAQLKIFGQREDPGSAHLPRAMPLLMIDELKQAQIDRLAELGITSAQDLAKCNPFLLEPRVPYELMQIVCWIAQAQLYVLVREGALAALRAQAVPDILALHQRLLDPAARGQACAALGIDPAAGEALLRQLEQDPAFVQLREVRDAMMLPHPRTPAGPALAA</sequence>
<evidence type="ECO:0000313" key="4">
    <source>
        <dbReference type="Proteomes" id="UP000697995"/>
    </source>
</evidence>
<accession>A0ABS1CU48</accession>
<feature type="region of interest" description="Disordered" evidence="1">
    <location>
        <begin position="1"/>
        <end position="32"/>
    </location>
</feature>
<protein>
    <submittedName>
        <fullName evidence="3">Uncharacterized protein</fullName>
    </submittedName>
</protein>
<feature type="transmembrane region" description="Helical" evidence="2">
    <location>
        <begin position="156"/>
        <end position="179"/>
    </location>
</feature>
<dbReference type="Proteomes" id="UP000697995">
    <property type="component" value="Unassembled WGS sequence"/>
</dbReference>
<feature type="transmembrane region" description="Helical" evidence="2">
    <location>
        <begin position="267"/>
        <end position="288"/>
    </location>
</feature>
<feature type="transmembrane region" description="Helical" evidence="2">
    <location>
        <begin position="50"/>
        <end position="72"/>
    </location>
</feature>
<evidence type="ECO:0000256" key="1">
    <source>
        <dbReference type="SAM" id="MobiDB-lite"/>
    </source>
</evidence>
<evidence type="ECO:0000256" key="2">
    <source>
        <dbReference type="SAM" id="Phobius"/>
    </source>
</evidence>
<keyword evidence="2" id="KW-1133">Transmembrane helix</keyword>
<keyword evidence="4" id="KW-1185">Reference proteome</keyword>
<feature type="transmembrane region" description="Helical" evidence="2">
    <location>
        <begin position="84"/>
        <end position="106"/>
    </location>
</feature>
<organism evidence="3 4">
    <name type="scientific">Paracraurococcus ruber</name>
    <dbReference type="NCBI Taxonomy" id="77675"/>
    <lineage>
        <taxon>Bacteria</taxon>
        <taxon>Pseudomonadati</taxon>
        <taxon>Pseudomonadota</taxon>
        <taxon>Alphaproteobacteria</taxon>
        <taxon>Acetobacterales</taxon>
        <taxon>Roseomonadaceae</taxon>
        <taxon>Paracraurococcus</taxon>
    </lineage>
</organism>
<feature type="transmembrane region" description="Helical" evidence="2">
    <location>
        <begin position="237"/>
        <end position="255"/>
    </location>
</feature>
<keyword evidence="2" id="KW-0812">Transmembrane</keyword>
<reference evidence="3 4" key="1">
    <citation type="journal article" date="2020" name="Microorganisms">
        <title>Osmotic Adaptation and Compatible Solute Biosynthesis of Phototrophic Bacteria as Revealed from Genome Analyses.</title>
        <authorList>
            <person name="Imhoff J.F."/>
            <person name="Rahn T."/>
            <person name="Kunzel S."/>
            <person name="Keller A."/>
            <person name="Neulinger S.C."/>
        </authorList>
    </citation>
    <scope>NUCLEOTIDE SEQUENCE [LARGE SCALE GENOMIC DNA]</scope>
    <source>
        <strain evidence="3 4">DSM 15382</strain>
    </source>
</reference>
<keyword evidence="2" id="KW-0472">Membrane</keyword>
<proteinExistence type="predicted"/>
<evidence type="ECO:0000313" key="3">
    <source>
        <dbReference type="EMBL" id="MBK1657726.1"/>
    </source>
</evidence>
<comment type="caution">
    <text evidence="3">The sequence shown here is derived from an EMBL/GenBank/DDBJ whole genome shotgun (WGS) entry which is preliminary data.</text>
</comment>
<dbReference type="RefSeq" id="WP_133219566.1">
    <property type="nucleotide sequence ID" value="NZ_NRSG01000026.1"/>
</dbReference>
<dbReference type="EMBL" id="NRSG01000026">
    <property type="protein sequence ID" value="MBK1657726.1"/>
    <property type="molecule type" value="Genomic_DNA"/>
</dbReference>
<feature type="transmembrane region" description="Helical" evidence="2">
    <location>
        <begin position="206"/>
        <end position="225"/>
    </location>
</feature>